<keyword evidence="9" id="KW-1185">Reference proteome</keyword>
<proteinExistence type="predicted"/>
<evidence type="ECO:0000256" key="3">
    <source>
        <dbReference type="ARBA" id="ARBA00022896"/>
    </source>
</evidence>
<dbReference type="Gene3D" id="2.60.120.620">
    <property type="entry name" value="q2cbj1_9rhob like domain"/>
    <property type="match status" value="1"/>
</dbReference>
<name>A0ABP3Y763_9FLAO</name>
<dbReference type="InterPro" id="IPR051559">
    <property type="entry name" value="HIF_prolyl_hydroxylases"/>
</dbReference>
<evidence type="ECO:0000313" key="9">
    <source>
        <dbReference type="Proteomes" id="UP001501126"/>
    </source>
</evidence>
<evidence type="ECO:0000256" key="2">
    <source>
        <dbReference type="ARBA" id="ARBA00022723"/>
    </source>
</evidence>
<dbReference type="EMBL" id="BAAAFH010000011">
    <property type="protein sequence ID" value="GAA0875462.1"/>
    <property type="molecule type" value="Genomic_DNA"/>
</dbReference>
<keyword evidence="5" id="KW-0560">Oxidoreductase</keyword>
<gene>
    <name evidence="8" type="ORF">GCM10009118_18710</name>
</gene>
<protein>
    <submittedName>
        <fullName evidence="8">2OG-Fe(II) oxygenase</fullName>
    </submittedName>
</protein>
<keyword evidence="6" id="KW-0408">Iron</keyword>
<accession>A0ABP3Y763</accession>
<sequence>MYGTDLNPLYEEIISGLINENFAVFDGFFDENMLEALTSRLEYHLEEERLRTAGIGNKELVSIDKQIRSDKILWLKDHPEHPVEKEFMDGVAAFSEYMNRTCFAGIQGGEFHYACYEEGAFYKRHIDRFMNDNSRKYSIITYLNKDWQPEDGGELVLYLEDRTLLLRPEFGKTILFKSDLIEHEVLPAKRRRLSITGWLK</sequence>
<dbReference type="PANTHER" id="PTHR12907">
    <property type="entry name" value="EGL NINE HOMOLOG-RELATED"/>
    <property type="match status" value="1"/>
</dbReference>
<dbReference type="PANTHER" id="PTHR12907:SF26">
    <property type="entry name" value="HIF PROLYL HYDROXYLASE, ISOFORM C"/>
    <property type="match status" value="1"/>
</dbReference>
<evidence type="ECO:0000259" key="7">
    <source>
        <dbReference type="PROSITE" id="PS51471"/>
    </source>
</evidence>
<keyword evidence="3" id="KW-0847">Vitamin C</keyword>
<reference evidence="9" key="1">
    <citation type="journal article" date="2019" name="Int. J. Syst. Evol. Microbiol.">
        <title>The Global Catalogue of Microorganisms (GCM) 10K type strain sequencing project: providing services to taxonomists for standard genome sequencing and annotation.</title>
        <authorList>
            <consortium name="The Broad Institute Genomics Platform"/>
            <consortium name="The Broad Institute Genome Sequencing Center for Infectious Disease"/>
            <person name="Wu L."/>
            <person name="Ma J."/>
        </authorList>
    </citation>
    <scope>NUCLEOTIDE SEQUENCE [LARGE SCALE GENOMIC DNA]</scope>
    <source>
        <strain evidence="9">JCM 16083</strain>
    </source>
</reference>
<dbReference type="PROSITE" id="PS51471">
    <property type="entry name" value="FE2OG_OXY"/>
    <property type="match status" value="1"/>
</dbReference>
<organism evidence="8 9">
    <name type="scientific">Wandonia haliotis</name>
    <dbReference type="NCBI Taxonomy" id="574963"/>
    <lineage>
        <taxon>Bacteria</taxon>
        <taxon>Pseudomonadati</taxon>
        <taxon>Bacteroidota</taxon>
        <taxon>Flavobacteriia</taxon>
        <taxon>Flavobacteriales</taxon>
        <taxon>Crocinitomicaceae</taxon>
        <taxon>Wandonia</taxon>
    </lineage>
</organism>
<evidence type="ECO:0000256" key="6">
    <source>
        <dbReference type="ARBA" id="ARBA00023004"/>
    </source>
</evidence>
<dbReference type="InterPro" id="IPR005123">
    <property type="entry name" value="Oxoglu/Fe-dep_dioxygenase_dom"/>
</dbReference>
<dbReference type="InterPro" id="IPR044862">
    <property type="entry name" value="Pro_4_hyd_alph_FE2OG_OXY"/>
</dbReference>
<keyword evidence="4" id="KW-0223">Dioxygenase</keyword>
<feature type="domain" description="Fe2OG dioxygenase" evidence="7">
    <location>
        <begin position="102"/>
        <end position="200"/>
    </location>
</feature>
<dbReference type="SMART" id="SM00702">
    <property type="entry name" value="P4Hc"/>
    <property type="match status" value="1"/>
</dbReference>
<dbReference type="RefSeq" id="WP_343786976.1">
    <property type="nucleotide sequence ID" value="NZ_BAAAFH010000011.1"/>
</dbReference>
<keyword evidence="2" id="KW-0479">Metal-binding</keyword>
<evidence type="ECO:0000313" key="8">
    <source>
        <dbReference type="EMBL" id="GAA0875462.1"/>
    </source>
</evidence>
<evidence type="ECO:0000256" key="1">
    <source>
        <dbReference type="ARBA" id="ARBA00001961"/>
    </source>
</evidence>
<comment type="caution">
    <text evidence="8">The sequence shown here is derived from an EMBL/GenBank/DDBJ whole genome shotgun (WGS) entry which is preliminary data.</text>
</comment>
<dbReference type="Pfam" id="PF13640">
    <property type="entry name" value="2OG-FeII_Oxy_3"/>
    <property type="match status" value="1"/>
</dbReference>
<evidence type="ECO:0000256" key="4">
    <source>
        <dbReference type="ARBA" id="ARBA00022964"/>
    </source>
</evidence>
<comment type="cofactor">
    <cofactor evidence="1">
        <name>L-ascorbate</name>
        <dbReference type="ChEBI" id="CHEBI:38290"/>
    </cofactor>
</comment>
<dbReference type="InterPro" id="IPR006620">
    <property type="entry name" value="Pro_4_hyd_alph"/>
</dbReference>
<evidence type="ECO:0000256" key="5">
    <source>
        <dbReference type="ARBA" id="ARBA00023002"/>
    </source>
</evidence>
<dbReference type="Proteomes" id="UP001501126">
    <property type="component" value="Unassembled WGS sequence"/>
</dbReference>